<evidence type="ECO:0000256" key="2">
    <source>
        <dbReference type="ARBA" id="ARBA00012652"/>
    </source>
</evidence>
<feature type="domain" description="Bacterial alpha-L-rhamnosidase N-terminal" evidence="5">
    <location>
        <begin position="111"/>
        <end position="276"/>
    </location>
</feature>
<comment type="catalytic activity">
    <reaction evidence="1">
        <text>Hydrolysis of terminal non-reducing alpha-L-rhamnose residues in alpha-L-rhamnosides.</text>
        <dbReference type="EC" id="3.2.1.40"/>
    </reaction>
</comment>
<keyword evidence="9" id="KW-1185">Reference proteome</keyword>
<evidence type="ECO:0000256" key="1">
    <source>
        <dbReference type="ARBA" id="ARBA00001445"/>
    </source>
</evidence>
<dbReference type="InterPro" id="IPR035396">
    <property type="entry name" value="Bac_rhamnosid6H"/>
</dbReference>
<gene>
    <name evidence="8" type="ORF">SAMN05421824_2259</name>
</gene>
<evidence type="ECO:0000259" key="4">
    <source>
        <dbReference type="Pfam" id="PF05592"/>
    </source>
</evidence>
<feature type="domain" description="Alpha-L-rhamnosidase six-hairpin glycosidase" evidence="6">
    <location>
        <begin position="396"/>
        <end position="741"/>
    </location>
</feature>
<evidence type="ECO:0000256" key="3">
    <source>
        <dbReference type="ARBA" id="ARBA00022801"/>
    </source>
</evidence>
<dbReference type="Pfam" id="PF08531">
    <property type="entry name" value="Bac_rhamnosid_N"/>
    <property type="match status" value="1"/>
</dbReference>
<proteinExistence type="predicted"/>
<protein>
    <recommendedName>
        <fullName evidence="2">alpha-L-rhamnosidase</fullName>
        <ecNumber evidence="2">3.2.1.40</ecNumber>
    </recommendedName>
</protein>
<dbReference type="Gene3D" id="2.60.420.10">
    <property type="entry name" value="Maltose phosphorylase, domain 3"/>
    <property type="match status" value="1"/>
</dbReference>
<dbReference type="PANTHER" id="PTHR33307:SF6">
    <property type="entry name" value="ALPHA-RHAMNOSIDASE (EUROFUNG)-RELATED"/>
    <property type="match status" value="1"/>
</dbReference>
<organism evidence="8 9">
    <name type="scientific">Hyunsoonleella jejuensis</name>
    <dbReference type="NCBI Taxonomy" id="419940"/>
    <lineage>
        <taxon>Bacteria</taxon>
        <taxon>Pseudomonadati</taxon>
        <taxon>Bacteroidota</taxon>
        <taxon>Flavobacteriia</taxon>
        <taxon>Flavobacteriales</taxon>
        <taxon>Flavobacteriaceae</taxon>
    </lineage>
</organism>
<evidence type="ECO:0000313" key="9">
    <source>
        <dbReference type="Proteomes" id="UP000198999"/>
    </source>
</evidence>
<dbReference type="InterPro" id="IPR008902">
    <property type="entry name" value="Rhamnosid_concanavalin"/>
</dbReference>
<evidence type="ECO:0000259" key="6">
    <source>
        <dbReference type="Pfam" id="PF17389"/>
    </source>
</evidence>
<evidence type="ECO:0000259" key="7">
    <source>
        <dbReference type="Pfam" id="PF17390"/>
    </source>
</evidence>
<dbReference type="PANTHER" id="PTHR33307">
    <property type="entry name" value="ALPHA-RHAMNOSIDASE (EUROFUNG)"/>
    <property type="match status" value="1"/>
</dbReference>
<dbReference type="AlphaFoldDB" id="A0A1H9IQV1"/>
<keyword evidence="3" id="KW-0378">Hydrolase</keyword>
<dbReference type="InterPro" id="IPR016007">
    <property type="entry name" value="Alpha_rhamnosid"/>
</dbReference>
<dbReference type="PIRSF" id="PIRSF010631">
    <property type="entry name" value="A-rhamnsds"/>
    <property type="match status" value="1"/>
</dbReference>
<dbReference type="Pfam" id="PF05592">
    <property type="entry name" value="Bac_rhamnosid"/>
    <property type="match status" value="1"/>
</dbReference>
<name>A0A1H9IQV1_9FLAO</name>
<dbReference type="Pfam" id="PF17390">
    <property type="entry name" value="Bac_rhamnosid_C"/>
    <property type="match status" value="1"/>
</dbReference>
<evidence type="ECO:0000313" key="8">
    <source>
        <dbReference type="EMBL" id="SEQ76964.1"/>
    </source>
</evidence>
<accession>A0A1H9IQV1</accession>
<feature type="domain" description="Alpha-L-rhamnosidase C-terminal" evidence="7">
    <location>
        <begin position="745"/>
        <end position="819"/>
    </location>
</feature>
<sequence length="844" mass="96307">MNIKLMKLTTLKKNTILVIRFVAICFLLNSYLQSNVLSAQVDSITSIKWNDAKWIGYTKDHRPEEWAARDLVRNQPPMDINTWVPKEEDLKVTRRKTHPSVLLRKSFSITKEVSYAEVAVCGLGLYELYLNGEKVGDRVLDPAQTSYNKRAFYVRHNVTEALRKNNSLGVMLGNGFYGQNMAFSPGLSYGKPRAILILNIVYKDGTKEQIVTDESWKVHSSPILFDNIYHGETYDAREEIKDWCSFNYDDTSWDTAELMEVPKNTLIKQELEPMRKIRPIKPISIWKAEKGWILDMGQNMTGWLAISVKEKEGTVVKMRFAEHLMPNKQNIDPASTGIHVTGNTQTDIYICKGDGTETWEPRFTYHAFRYVQIEGLSEKPDLSQFTGWLVRTDAERIGTFKCSDMLINKFYEVSMWTIEDNIQGLLSDCPHRERCAWMGDAYVVAEAASFNFDLKCLWQKTSSDMETVLGVSQAHFKDPFPYDARTPANISVGKRLCLQARPDWGAATIMVPWFSYVYYGDKSIIQGAWEMMEGWMAYLDEKVQEDGIINGGFGDWCPPGGNPEMDTAPALTSTALYYQSLVSMEKMAMVLEKREAANNYAEKAKMVKTAFNQTFFNAETKSYGSQTGNAFAIYSGLVPEGLEQLVADNLATIIMRDKKGHYSTGIFGHRPLYTVLNDYGHDAITKHLWSITDYPSLGFMTEEHDLTVWPEGVNNWDKTKRYYRHSFNHPMQSGFAASFHESLGGIRPNAEYPGFKKFYLKPTFLEGVDWVEVTHKSPQGTIESYWKKEDSKVVWTISVPEQSEAIVQLPYYKKEQIKLNNTSVSANVFNVSSGKHIIRISDSK</sequence>
<dbReference type="GO" id="GO:0005975">
    <property type="term" value="P:carbohydrate metabolic process"/>
    <property type="evidence" value="ECO:0007669"/>
    <property type="project" value="InterPro"/>
</dbReference>
<dbReference type="STRING" id="419940.SAMN05421824_2259"/>
<dbReference type="Pfam" id="PF17389">
    <property type="entry name" value="Bac_rhamnosid6H"/>
    <property type="match status" value="1"/>
</dbReference>
<reference evidence="8 9" key="1">
    <citation type="submission" date="2016-10" db="EMBL/GenBank/DDBJ databases">
        <authorList>
            <person name="de Groot N.N."/>
        </authorList>
    </citation>
    <scope>NUCLEOTIDE SEQUENCE [LARGE SCALE GENOMIC DNA]</scope>
    <source>
        <strain evidence="8 9">DSM 21035</strain>
    </source>
</reference>
<dbReference type="EMBL" id="FOFN01000003">
    <property type="protein sequence ID" value="SEQ76964.1"/>
    <property type="molecule type" value="Genomic_DNA"/>
</dbReference>
<dbReference type="Gene3D" id="1.50.10.10">
    <property type="match status" value="1"/>
</dbReference>
<dbReference type="SUPFAM" id="SSF48208">
    <property type="entry name" value="Six-hairpin glycosidases"/>
    <property type="match status" value="1"/>
</dbReference>
<dbReference type="EC" id="3.2.1.40" evidence="2"/>
<dbReference type="InterPro" id="IPR012341">
    <property type="entry name" value="6hp_glycosidase-like_sf"/>
</dbReference>
<dbReference type="GO" id="GO:0030596">
    <property type="term" value="F:alpha-L-rhamnosidase activity"/>
    <property type="evidence" value="ECO:0007669"/>
    <property type="project" value="UniProtKB-EC"/>
</dbReference>
<feature type="domain" description="Alpha-L-rhamnosidase concanavalin-like" evidence="4">
    <location>
        <begin position="289"/>
        <end position="390"/>
    </location>
</feature>
<evidence type="ECO:0000259" key="5">
    <source>
        <dbReference type="Pfam" id="PF08531"/>
    </source>
</evidence>
<dbReference type="InterPro" id="IPR035398">
    <property type="entry name" value="Bac_rhamnosid_C"/>
</dbReference>
<dbReference type="InterPro" id="IPR013737">
    <property type="entry name" value="Bac_rhamnosid_N"/>
</dbReference>
<dbReference type="Proteomes" id="UP000198999">
    <property type="component" value="Unassembled WGS sequence"/>
</dbReference>
<dbReference type="Gene3D" id="2.60.120.260">
    <property type="entry name" value="Galactose-binding domain-like"/>
    <property type="match status" value="2"/>
</dbReference>
<dbReference type="InterPro" id="IPR008928">
    <property type="entry name" value="6-hairpin_glycosidase_sf"/>
</dbReference>